<dbReference type="InterPro" id="IPR012910">
    <property type="entry name" value="Plug_dom"/>
</dbReference>
<feature type="chain" id="PRO_5032833576" evidence="13">
    <location>
        <begin position="28"/>
        <end position="748"/>
    </location>
</feature>
<evidence type="ECO:0000256" key="7">
    <source>
        <dbReference type="ARBA" id="ARBA00023065"/>
    </source>
</evidence>
<dbReference type="GO" id="GO:0009279">
    <property type="term" value="C:cell outer membrane"/>
    <property type="evidence" value="ECO:0007669"/>
    <property type="project" value="UniProtKB-SubCell"/>
</dbReference>
<evidence type="ECO:0000256" key="9">
    <source>
        <dbReference type="ARBA" id="ARBA00023136"/>
    </source>
</evidence>
<dbReference type="EMBL" id="JACHOV010000003">
    <property type="protein sequence ID" value="MBB4640645.1"/>
    <property type="molecule type" value="Genomic_DNA"/>
</dbReference>
<keyword evidence="16" id="KW-0675">Receptor</keyword>
<keyword evidence="2 11" id="KW-0813">Transport</keyword>
<accession>A0A840HRS3</accession>
<evidence type="ECO:0000256" key="1">
    <source>
        <dbReference type="ARBA" id="ARBA00004571"/>
    </source>
</evidence>
<keyword evidence="10 11" id="KW-0998">Cell outer membrane</keyword>
<dbReference type="PROSITE" id="PS52016">
    <property type="entry name" value="TONB_DEPENDENT_REC_3"/>
    <property type="match status" value="1"/>
</dbReference>
<evidence type="ECO:0000256" key="12">
    <source>
        <dbReference type="RuleBase" id="RU003357"/>
    </source>
</evidence>
<dbReference type="AlphaFoldDB" id="A0A840HRS3"/>
<proteinExistence type="inferred from homology"/>
<dbReference type="Proteomes" id="UP000575068">
    <property type="component" value="Unassembled WGS sequence"/>
</dbReference>
<keyword evidence="6" id="KW-0408">Iron</keyword>
<evidence type="ECO:0000259" key="15">
    <source>
        <dbReference type="Pfam" id="PF07715"/>
    </source>
</evidence>
<dbReference type="CDD" id="cd01347">
    <property type="entry name" value="ligand_gated_channel"/>
    <property type="match status" value="1"/>
</dbReference>
<comment type="subcellular location">
    <subcellularLocation>
        <location evidence="1 11">Cell outer membrane</location>
        <topology evidence="1 11">Multi-pass membrane protein</topology>
    </subcellularLocation>
</comment>
<keyword evidence="3 11" id="KW-1134">Transmembrane beta strand</keyword>
<evidence type="ECO:0000256" key="13">
    <source>
        <dbReference type="SAM" id="SignalP"/>
    </source>
</evidence>
<dbReference type="PANTHER" id="PTHR32552">
    <property type="entry name" value="FERRICHROME IRON RECEPTOR-RELATED"/>
    <property type="match status" value="1"/>
</dbReference>
<evidence type="ECO:0000256" key="3">
    <source>
        <dbReference type="ARBA" id="ARBA00022452"/>
    </source>
</evidence>
<evidence type="ECO:0000256" key="8">
    <source>
        <dbReference type="ARBA" id="ARBA00023077"/>
    </source>
</evidence>
<evidence type="ECO:0000313" key="16">
    <source>
        <dbReference type="EMBL" id="MBB4640645.1"/>
    </source>
</evidence>
<feature type="domain" description="TonB-dependent receptor-like beta-barrel" evidence="14">
    <location>
        <begin position="248"/>
        <end position="712"/>
    </location>
</feature>
<sequence length="748" mass="80849">MKMKLRSALCCGASGLLFAAATMSAHAQEVPATETSPTAEPVETTGDIIVTAQRRSERLQDVPLAITAVSAEAATQLGLRNMRDVTLAMPGTDFTVASGFLALFIRGVGVQYATPGLESSIAIYMDGGYIPRAGGVNSLLDIVDPGTIEVLRGPQGTLYGRNATGGVVRVNSAAPTDKLEGRILAEYGRFDHKQVDGMLNVPVSDTLSVRLAGRYKKEDGYITNIDGTKLAATNNYTARGRFKWDPSDVLSITGGVEWQRSNARTYNDALGLGAPSCYVCLSTGQTAPGFYEAVQNDTGPYYNRMFRSDLRIGLSLGQFDLTSTTTYLNNISRQNADNDFTPSPVFNFTVHRNGGKAYSQEFQLTSNLDGPFNYLFGVNYFYDKSFIDFSLTGSAYDFAVAATGTYPRNNNSVKTESVSAFVEGTYELTDQIKVTAGGRYTYDKRDISVNNSAGFGLFGAPASFTGSASFRAFTPRFVLAWDNGPTNIYYSFTRGFKAGGFSTPSPFPGESVDPEKVFNHEVGIKNSMFGGKLRTSLAVFYYKNKGLQQQTIDATGSGTKTENVGAAEGYGAELEINGDPMEGLVVGSSIGYLHAEYVSYPVASQICFDPAGASNVLFPNATLYQCAADLSGSRVPHAPRLTASLNASYTFDIGSWTANLAGVAQYRSRFLFWPGAGGDLKYDQEDDYVVANFSGYVSPPGEQLRLGFYLDNAFDKQYAVNRTTGQPYGVNFNAAKPRTYGVRAEYRF</sequence>
<keyword evidence="4" id="KW-0410">Iron transport</keyword>
<dbReference type="GO" id="GO:0006826">
    <property type="term" value="P:iron ion transport"/>
    <property type="evidence" value="ECO:0007669"/>
    <property type="project" value="UniProtKB-KW"/>
</dbReference>
<keyword evidence="9 11" id="KW-0472">Membrane</keyword>
<keyword evidence="13" id="KW-0732">Signal</keyword>
<dbReference type="PANTHER" id="PTHR32552:SF81">
    <property type="entry name" value="TONB-DEPENDENT OUTER MEMBRANE RECEPTOR"/>
    <property type="match status" value="1"/>
</dbReference>
<protein>
    <submittedName>
        <fullName evidence="16">Iron complex outermembrane receptor protein</fullName>
    </submittedName>
</protein>
<organism evidence="16 17">
    <name type="scientific">Rhizorhapis suberifaciens</name>
    <name type="common">corky root of lettuce</name>
    <dbReference type="NCBI Taxonomy" id="13656"/>
    <lineage>
        <taxon>Bacteria</taxon>
        <taxon>Pseudomonadati</taxon>
        <taxon>Pseudomonadota</taxon>
        <taxon>Alphaproteobacteria</taxon>
        <taxon>Sphingomonadales</taxon>
        <taxon>Sphingomonadaceae</taxon>
        <taxon>Rhizorhapis</taxon>
    </lineage>
</organism>
<feature type="domain" description="TonB-dependent receptor plug" evidence="15">
    <location>
        <begin position="59"/>
        <end position="167"/>
    </location>
</feature>
<dbReference type="Pfam" id="PF00593">
    <property type="entry name" value="TonB_dep_Rec_b-barrel"/>
    <property type="match status" value="1"/>
</dbReference>
<evidence type="ECO:0000256" key="4">
    <source>
        <dbReference type="ARBA" id="ARBA00022496"/>
    </source>
</evidence>
<evidence type="ECO:0000313" key="17">
    <source>
        <dbReference type="Proteomes" id="UP000575068"/>
    </source>
</evidence>
<dbReference type="InterPro" id="IPR000531">
    <property type="entry name" value="Beta-barrel_TonB"/>
</dbReference>
<gene>
    <name evidence="16" type="ORF">HNQ99_000938</name>
</gene>
<evidence type="ECO:0000256" key="10">
    <source>
        <dbReference type="ARBA" id="ARBA00023237"/>
    </source>
</evidence>
<comment type="caution">
    <text evidence="16">The sequence shown here is derived from an EMBL/GenBank/DDBJ whole genome shotgun (WGS) entry which is preliminary data.</text>
</comment>
<keyword evidence="8 12" id="KW-0798">TonB box</keyword>
<evidence type="ECO:0000259" key="14">
    <source>
        <dbReference type="Pfam" id="PF00593"/>
    </source>
</evidence>
<keyword evidence="5 11" id="KW-0812">Transmembrane</keyword>
<dbReference type="Pfam" id="PF07715">
    <property type="entry name" value="Plug"/>
    <property type="match status" value="1"/>
</dbReference>
<dbReference type="InterPro" id="IPR036942">
    <property type="entry name" value="Beta-barrel_TonB_sf"/>
</dbReference>
<dbReference type="Gene3D" id="2.40.170.20">
    <property type="entry name" value="TonB-dependent receptor, beta-barrel domain"/>
    <property type="match status" value="1"/>
</dbReference>
<keyword evidence="7" id="KW-0406">Ion transport</keyword>
<evidence type="ECO:0000256" key="11">
    <source>
        <dbReference type="PROSITE-ProRule" id="PRU01360"/>
    </source>
</evidence>
<reference evidence="16 17" key="1">
    <citation type="submission" date="2020-08" db="EMBL/GenBank/DDBJ databases">
        <title>Genomic Encyclopedia of Type Strains, Phase IV (KMG-IV): sequencing the most valuable type-strain genomes for metagenomic binning, comparative biology and taxonomic classification.</title>
        <authorList>
            <person name="Goeker M."/>
        </authorList>
    </citation>
    <scope>NUCLEOTIDE SEQUENCE [LARGE SCALE GENOMIC DNA]</scope>
    <source>
        <strain evidence="16 17">DSM 7465</strain>
    </source>
</reference>
<dbReference type="RefSeq" id="WP_221232576.1">
    <property type="nucleotide sequence ID" value="NZ_JACHOV010000003.1"/>
</dbReference>
<name>A0A840HRS3_9SPHN</name>
<evidence type="ECO:0000256" key="2">
    <source>
        <dbReference type="ARBA" id="ARBA00022448"/>
    </source>
</evidence>
<dbReference type="SUPFAM" id="SSF56935">
    <property type="entry name" value="Porins"/>
    <property type="match status" value="1"/>
</dbReference>
<dbReference type="InterPro" id="IPR039426">
    <property type="entry name" value="TonB-dep_rcpt-like"/>
</dbReference>
<comment type="similarity">
    <text evidence="11 12">Belongs to the TonB-dependent receptor family.</text>
</comment>
<evidence type="ECO:0000256" key="6">
    <source>
        <dbReference type="ARBA" id="ARBA00023004"/>
    </source>
</evidence>
<feature type="signal peptide" evidence="13">
    <location>
        <begin position="1"/>
        <end position="27"/>
    </location>
</feature>
<evidence type="ECO:0000256" key="5">
    <source>
        <dbReference type="ARBA" id="ARBA00022692"/>
    </source>
</evidence>
<keyword evidence="17" id="KW-1185">Reference proteome</keyword>